<comment type="caution">
    <text evidence="3">The sequence shown here is derived from an EMBL/GenBank/DDBJ whole genome shotgun (WGS) entry which is preliminary data.</text>
</comment>
<dbReference type="GO" id="GO:0005739">
    <property type="term" value="C:mitochondrion"/>
    <property type="evidence" value="ECO:0007669"/>
    <property type="project" value="TreeGrafter"/>
</dbReference>
<evidence type="ECO:0008006" key="5">
    <source>
        <dbReference type="Google" id="ProtNLM"/>
    </source>
</evidence>
<dbReference type="EMBL" id="QKRW01000043">
    <property type="protein sequence ID" value="RAL60181.1"/>
    <property type="molecule type" value="Genomic_DNA"/>
</dbReference>
<evidence type="ECO:0000313" key="4">
    <source>
        <dbReference type="Proteomes" id="UP000249056"/>
    </source>
</evidence>
<dbReference type="PANTHER" id="PTHR46118">
    <property type="entry name" value="PROTEIN ABHD11"/>
    <property type="match status" value="1"/>
</dbReference>
<evidence type="ECO:0000313" key="3">
    <source>
        <dbReference type="EMBL" id="RAL60181.1"/>
    </source>
</evidence>
<dbReference type="Proteomes" id="UP000249056">
    <property type="component" value="Unassembled WGS sequence"/>
</dbReference>
<dbReference type="InterPro" id="IPR029058">
    <property type="entry name" value="AB_hydrolase_fold"/>
</dbReference>
<dbReference type="Gene3D" id="3.40.50.1820">
    <property type="entry name" value="alpha/beta hydrolase"/>
    <property type="match status" value="1"/>
</dbReference>
<dbReference type="AlphaFoldDB" id="A0A395IJ05"/>
<gene>
    <name evidence="3" type="ORF">DID88_000804</name>
</gene>
<accession>A0A395IJ05</accession>
<dbReference type="PANTHER" id="PTHR46118:SF4">
    <property type="entry name" value="PROTEIN ABHD11"/>
    <property type="match status" value="1"/>
</dbReference>
<name>A0A395IJ05_9HELO</name>
<sequence>MSPRLLSPTLLRACRRNYSTSSIVPLAFDLHEPAKASSTAPRAIIFMHGLFGSKKNNRSISKALARDLGRPVYAVDLRKPWRLTTSPQTRLHGHGSRRHSMGAKTAMALALQSPEMVEDIVSVDNAPIDAALLSNFAKYIQGMKKIEEAGVSKQTEADKILQDYEEELPIRQFLLGNLMRTEDKTQKFKVPLKILGGALDNLGDFPFKDPDSIRFNKPTLFELADIDAGHWVVSEKPEEFRQAVVRILDTKGIEG</sequence>
<dbReference type="GO" id="GO:0052689">
    <property type="term" value="F:carboxylic ester hydrolase activity"/>
    <property type="evidence" value="ECO:0007669"/>
    <property type="project" value="TreeGrafter"/>
</dbReference>
<keyword evidence="4" id="KW-1185">Reference proteome</keyword>
<dbReference type="SUPFAM" id="SSF53474">
    <property type="entry name" value="alpha/beta-Hydrolases"/>
    <property type="match status" value="1"/>
</dbReference>
<dbReference type="OrthoDB" id="8119704at2759"/>
<keyword evidence="2" id="KW-0378">Hydrolase</keyword>
<proteinExistence type="inferred from homology"/>
<evidence type="ECO:0000256" key="2">
    <source>
        <dbReference type="ARBA" id="ARBA00022801"/>
    </source>
</evidence>
<protein>
    <recommendedName>
        <fullName evidence="5">AB hydrolase-1 domain-containing protein</fullName>
    </recommendedName>
</protein>
<organism evidence="3 4">
    <name type="scientific">Monilinia fructigena</name>
    <dbReference type="NCBI Taxonomy" id="38457"/>
    <lineage>
        <taxon>Eukaryota</taxon>
        <taxon>Fungi</taxon>
        <taxon>Dikarya</taxon>
        <taxon>Ascomycota</taxon>
        <taxon>Pezizomycotina</taxon>
        <taxon>Leotiomycetes</taxon>
        <taxon>Helotiales</taxon>
        <taxon>Sclerotiniaceae</taxon>
        <taxon>Monilinia</taxon>
    </lineage>
</organism>
<reference evidence="3 4" key="1">
    <citation type="submission" date="2018-06" db="EMBL/GenBank/DDBJ databases">
        <title>Genome Sequence of the Brown Rot Fungal Pathogen Monilinia fructigena.</title>
        <authorList>
            <person name="Landi L."/>
            <person name="De Miccolis Angelini R.M."/>
            <person name="Pollastro S."/>
            <person name="Abate D."/>
            <person name="Faretra F."/>
            <person name="Romanazzi G."/>
        </authorList>
    </citation>
    <scope>NUCLEOTIDE SEQUENCE [LARGE SCALE GENOMIC DNA]</scope>
    <source>
        <strain evidence="3 4">Mfrg269</strain>
    </source>
</reference>
<comment type="similarity">
    <text evidence="1">Belongs to the AB hydrolase superfamily.</text>
</comment>
<evidence type="ECO:0000256" key="1">
    <source>
        <dbReference type="ARBA" id="ARBA00008645"/>
    </source>
</evidence>